<reference evidence="2" key="1">
    <citation type="submission" date="2021-01" db="EMBL/GenBank/DDBJ databases">
        <title>Description of Breznakiella homolactica.</title>
        <authorList>
            <person name="Song Y."/>
            <person name="Brune A."/>
        </authorList>
    </citation>
    <scope>NUCLEOTIDE SEQUENCE</scope>
    <source>
        <strain evidence="2">RmG30</strain>
    </source>
</reference>
<gene>
    <name evidence="2" type="ORF">JFL75_08265</name>
</gene>
<feature type="transmembrane region" description="Helical" evidence="1">
    <location>
        <begin position="43"/>
        <end position="67"/>
    </location>
</feature>
<organism evidence="2 3">
    <name type="scientific">Breznakiella homolactica</name>
    <dbReference type="NCBI Taxonomy" id="2798577"/>
    <lineage>
        <taxon>Bacteria</taxon>
        <taxon>Pseudomonadati</taxon>
        <taxon>Spirochaetota</taxon>
        <taxon>Spirochaetia</taxon>
        <taxon>Spirochaetales</taxon>
        <taxon>Breznakiellaceae</taxon>
        <taxon>Breznakiella</taxon>
    </lineage>
</organism>
<dbReference type="KEGG" id="bhc:JFL75_08265"/>
<keyword evidence="1" id="KW-0812">Transmembrane</keyword>
<evidence type="ECO:0000313" key="3">
    <source>
        <dbReference type="Proteomes" id="UP000595917"/>
    </source>
</evidence>
<keyword evidence="3" id="KW-1185">Reference proteome</keyword>
<dbReference type="Proteomes" id="UP000595917">
    <property type="component" value="Chromosome"/>
</dbReference>
<dbReference type="EMBL" id="CP067089">
    <property type="protein sequence ID" value="QQO10897.1"/>
    <property type="molecule type" value="Genomic_DNA"/>
</dbReference>
<accession>A0A7T7XR41</accession>
<keyword evidence="1" id="KW-1133">Transmembrane helix</keyword>
<evidence type="ECO:0000313" key="2">
    <source>
        <dbReference type="EMBL" id="QQO10897.1"/>
    </source>
</evidence>
<feature type="transmembrane region" description="Helical" evidence="1">
    <location>
        <begin position="12"/>
        <end position="31"/>
    </location>
</feature>
<name>A0A7T7XR41_9SPIR</name>
<evidence type="ECO:0000256" key="1">
    <source>
        <dbReference type="SAM" id="Phobius"/>
    </source>
</evidence>
<protein>
    <submittedName>
        <fullName evidence="2">Uncharacterized protein</fullName>
    </submittedName>
</protein>
<dbReference type="RefSeq" id="WP_215628202.1">
    <property type="nucleotide sequence ID" value="NZ_CP067089.2"/>
</dbReference>
<proteinExistence type="predicted"/>
<dbReference type="AlphaFoldDB" id="A0A7T7XR41"/>
<sequence length="81" mass="9529">MKIIMMSERQQKIIVCLFFIGILAFLAYLLTPFIPIKNDSFSLIWKIVVSWIGFLCWMIFCIMGLVYKLKKTSENNSKEND</sequence>
<keyword evidence="1" id="KW-0472">Membrane</keyword>